<dbReference type="OrthoDB" id="5364946at2759"/>
<dbReference type="SUPFAM" id="SSF55315">
    <property type="entry name" value="L30e-like"/>
    <property type="match status" value="1"/>
</dbReference>
<comment type="similarity">
    <text evidence="1">Belongs to the eukaryotic ribosomal protein eL8 family.</text>
</comment>
<dbReference type="PANTHER" id="PTHR23105">
    <property type="entry name" value="RIBOSOMAL PROTEIN L7AE FAMILY MEMBER"/>
    <property type="match status" value="1"/>
</dbReference>
<dbReference type="AlphaFoldDB" id="A0A226E0F7"/>
<dbReference type="InterPro" id="IPR029064">
    <property type="entry name" value="Ribosomal_eL30-like_sf"/>
</dbReference>
<reference evidence="5" key="2">
    <citation type="journal article" date="2019" name="Sci. Rep.">
        <title>No signal of deleterious mutation accumulation in conserved gene sequences of extant asexual hexapods.</title>
        <authorList>
            <person name="Brandt A."/>
            <person name="Bast J."/>
            <person name="Scheu S."/>
            <person name="Meusemann K."/>
            <person name="Donath A."/>
            <person name="Schuette K."/>
            <person name="Machida R."/>
            <person name="Kraaijeveld K."/>
        </authorList>
    </citation>
    <scope>NUCLEOTIDE SEQUENCE</scope>
    <source>
        <strain evidence="5">OG15828</strain>
    </source>
</reference>
<dbReference type="GO" id="GO:1990904">
    <property type="term" value="C:ribonucleoprotein complex"/>
    <property type="evidence" value="ECO:0007669"/>
    <property type="project" value="UniProtKB-KW"/>
</dbReference>
<evidence type="ECO:0000313" key="6">
    <source>
        <dbReference type="Proteomes" id="UP000198287"/>
    </source>
</evidence>
<dbReference type="Gene3D" id="3.30.1330.30">
    <property type="match status" value="1"/>
</dbReference>
<accession>A0A226E0F7</accession>
<dbReference type="EMBL" id="MH799381">
    <property type="protein sequence ID" value="QBH73540.1"/>
    <property type="molecule type" value="mRNA"/>
</dbReference>
<organism evidence="4 6">
    <name type="scientific">Folsomia candida</name>
    <name type="common">Springtail</name>
    <dbReference type="NCBI Taxonomy" id="158441"/>
    <lineage>
        <taxon>Eukaryota</taxon>
        <taxon>Metazoa</taxon>
        <taxon>Ecdysozoa</taxon>
        <taxon>Arthropoda</taxon>
        <taxon>Hexapoda</taxon>
        <taxon>Collembola</taxon>
        <taxon>Entomobryomorpha</taxon>
        <taxon>Isotomoidea</taxon>
        <taxon>Isotomidae</taxon>
        <taxon>Proisotominae</taxon>
        <taxon>Folsomia</taxon>
    </lineage>
</organism>
<dbReference type="STRING" id="158441.A0A226E0F7"/>
<dbReference type="Proteomes" id="UP000198287">
    <property type="component" value="Unassembled WGS sequence"/>
</dbReference>
<dbReference type="OMA" id="EDNYEAR"/>
<protein>
    <submittedName>
        <fullName evidence="4">H/ACA ribonucleoprotein complex subunit 2-like protein</fullName>
    </submittedName>
    <submittedName>
        <fullName evidence="5">Putative NHP2 protein</fullName>
    </submittedName>
</protein>
<dbReference type="GO" id="GO:0003723">
    <property type="term" value="F:RNA binding"/>
    <property type="evidence" value="ECO:0007669"/>
    <property type="project" value="InterPro"/>
</dbReference>
<dbReference type="EMBL" id="LNIX01000008">
    <property type="protein sequence ID" value="OXA50738.1"/>
    <property type="molecule type" value="Genomic_DNA"/>
</dbReference>
<evidence type="ECO:0000259" key="3">
    <source>
        <dbReference type="Pfam" id="PF01248"/>
    </source>
</evidence>
<dbReference type="InterPro" id="IPR050257">
    <property type="entry name" value="eL8/uL1-like"/>
</dbReference>
<gene>
    <name evidence="4" type="ORF">Fcan01_14515</name>
</gene>
<dbReference type="Pfam" id="PF01248">
    <property type="entry name" value="Ribosomal_L7Ae"/>
    <property type="match status" value="1"/>
</dbReference>
<dbReference type="InterPro" id="IPR004038">
    <property type="entry name" value="Ribosomal_eL8/eL30/eS12/Gad45"/>
</dbReference>
<evidence type="ECO:0000313" key="5">
    <source>
        <dbReference type="EMBL" id="QBH73540.1"/>
    </source>
</evidence>
<name>A0A226E0F7_FOLCA</name>
<reference evidence="4 6" key="1">
    <citation type="submission" date="2015-12" db="EMBL/GenBank/DDBJ databases">
        <title>The genome of Folsomia candida.</title>
        <authorList>
            <person name="Faddeeva A."/>
            <person name="Derks M.F."/>
            <person name="Anvar Y."/>
            <person name="Smit S."/>
            <person name="Van Straalen N."/>
            <person name="Roelofs D."/>
        </authorList>
    </citation>
    <scope>NUCLEOTIDE SEQUENCE [LARGE SCALE GENOMIC DNA]</scope>
    <source>
        <strain evidence="4 6">VU population</strain>
        <tissue evidence="4">Whole body</tissue>
    </source>
</reference>
<evidence type="ECO:0000313" key="4">
    <source>
        <dbReference type="EMBL" id="OXA50738.1"/>
    </source>
</evidence>
<evidence type="ECO:0000256" key="2">
    <source>
        <dbReference type="ARBA" id="ARBA00023274"/>
    </source>
</evidence>
<dbReference type="PRINTS" id="PR00881">
    <property type="entry name" value="L7ARS6FAMILY"/>
</dbReference>
<keyword evidence="2 4" id="KW-0687">Ribonucleoprotein</keyword>
<keyword evidence="6" id="KW-1185">Reference proteome</keyword>
<dbReference type="InterPro" id="IPR018492">
    <property type="entry name" value="Ribosomal_eL8/Nhp2"/>
</dbReference>
<evidence type="ECO:0000256" key="1">
    <source>
        <dbReference type="ARBA" id="ARBA00007337"/>
    </source>
</evidence>
<proteinExistence type="evidence at transcript level"/>
<feature type="domain" description="Ribosomal protein eL8/eL30/eS12/Gadd45" evidence="3">
    <location>
        <begin position="36"/>
        <end position="127"/>
    </location>
</feature>
<sequence length="148" mass="16437">MGDTEVEAREDLPYETKVARASIIAKPMASKKLSKKLFKLIKKANKEKYHVRSGLKLVQSRIRKGETGLAVFAGSASPIEIICHLPAVCEDKAIPYVYVPTGRDIGTAMGVKRSTLVVLIRPHANYQEAYDECFHEVKMLPPPPSVEM</sequence>